<reference evidence="1" key="1">
    <citation type="submission" date="2013-01" db="EMBL/GenBank/DDBJ databases">
        <title>Genome assembly of Mariniradius saccharolyticus AK6.</title>
        <authorList>
            <person name="Vaidya B."/>
            <person name="Khatri I."/>
            <person name="Tanuku N.R.S."/>
            <person name="Subramanian S."/>
            <person name="Pinnaka A."/>
        </authorList>
    </citation>
    <scope>NUCLEOTIDE SEQUENCE [LARGE SCALE GENOMIC DNA]</scope>
    <source>
        <strain evidence="1">AK6</strain>
    </source>
</reference>
<protein>
    <submittedName>
        <fullName evidence="1">Uncharacterized protein</fullName>
    </submittedName>
</protein>
<dbReference type="Proteomes" id="UP000010953">
    <property type="component" value="Unassembled WGS sequence"/>
</dbReference>
<dbReference type="InParanoid" id="M7XEM5"/>
<name>M7XEM5_9BACT</name>
<evidence type="ECO:0000313" key="2">
    <source>
        <dbReference type="Proteomes" id="UP000010953"/>
    </source>
</evidence>
<accession>M7XEM5</accession>
<evidence type="ECO:0000313" key="1">
    <source>
        <dbReference type="EMBL" id="EMS33329.1"/>
    </source>
</evidence>
<gene>
    <name evidence="1" type="ORF">C943_00607</name>
</gene>
<sequence>MPKSPKITDMQMDKDTIFLLEDFDNRIRFRNSDLKGQEWSIYIQVAGASSYWDIEPDPEESSDSLGVIYWGIDPNGLDLPISFDVDIYIHDRNGKTFDNFKRVVKVEKKGSASCTPWSSGDQWIWLYTNVGNQLYFSAPGKPVGIVASTNGCCLEGQTVDCIANNIPEEDWVELEYAVYEMGNLEYMILKSDGTMKGELIEQTQNLNYQGSDFCAKSPAYNRRTNYNKYDGKFTFDPSNQTMVFTEIVPGTKQVYVPQTGQTYTEYDRCYVGPHATYEIIGCRWIIETSRAGGEGPSSEKVRLFERRKTPISKENGEYAIWFD</sequence>
<comment type="caution">
    <text evidence="1">The sequence shown here is derived from an EMBL/GenBank/DDBJ whole genome shotgun (WGS) entry which is preliminary data.</text>
</comment>
<keyword evidence="2" id="KW-1185">Reference proteome</keyword>
<dbReference type="EMBL" id="AMZY02000010">
    <property type="protein sequence ID" value="EMS33329.1"/>
    <property type="molecule type" value="Genomic_DNA"/>
</dbReference>
<dbReference type="AlphaFoldDB" id="M7XEM5"/>
<dbReference type="STRING" id="1239962.C943_00607"/>
<organism evidence="1 2">
    <name type="scientific">Mariniradius saccharolyticus AK6</name>
    <dbReference type="NCBI Taxonomy" id="1239962"/>
    <lineage>
        <taxon>Bacteria</taxon>
        <taxon>Pseudomonadati</taxon>
        <taxon>Bacteroidota</taxon>
        <taxon>Cytophagia</taxon>
        <taxon>Cytophagales</taxon>
        <taxon>Cyclobacteriaceae</taxon>
        <taxon>Mariniradius</taxon>
    </lineage>
</organism>
<proteinExistence type="predicted"/>